<comment type="caution">
    <text evidence="3">The sequence shown here is derived from an EMBL/GenBank/DDBJ whole genome shotgun (WGS) entry which is preliminary data.</text>
</comment>
<proteinExistence type="predicted"/>
<reference evidence="3" key="1">
    <citation type="submission" date="2021-01" db="EMBL/GenBank/DDBJ databases">
        <authorList>
            <consortium name="Genoscope - CEA"/>
            <person name="William W."/>
        </authorList>
    </citation>
    <scope>NUCLEOTIDE SEQUENCE</scope>
</reference>
<dbReference type="PROSITE" id="PS51221">
    <property type="entry name" value="TTL"/>
    <property type="match status" value="1"/>
</dbReference>
<dbReference type="InterPro" id="IPR004344">
    <property type="entry name" value="TTL/TTLL_fam"/>
</dbReference>
<evidence type="ECO:0000313" key="3">
    <source>
        <dbReference type="EMBL" id="CAD8114381.1"/>
    </source>
</evidence>
<evidence type="ECO:0000313" key="4">
    <source>
        <dbReference type="Proteomes" id="UP000692954"/>
    </source>
</evidence>
<evidence type="ECO:0000259" key="2">
    <source>
        <dbReference type="PROSITE" id="PS50975"/>
    </source>
</evidence>
<accession>A0A8S1QHB1</accession>
<dbReference type="InterPro" id="IPR011761">
    <property type="entry name" value="ATP-grasp"/>
</dbReference>
<dbReference type="GO" id="GO:0046872">
    <property type="term" value="F:metal ion binding"/>
    <property type="evidence" value="ECO:0007669"/>
    <property type="project" value="InterPro"/>
</dbReference>
<dbReference type="PROSITE" id="PS50975">
    <property type="entry name" value="ATP_GRASP"/>
    <property type="match status" value="1"/>
</dbReference>
<dbReference type="OrthoDB" id="202825at2759"/>
<sequence>MLQQQILDQNQPISSSLNSIPRYSLKILNPQVHYYYVAPGNNSKLIIDTIKKRKNWQESDNHLLHFQWNMNDNYFRFNILSSLQIQIVNHLPNHRELTMKCNLIKNLKQFCQSNKRYVWDITPLSFNIELLTKENDLDKILKEFTLFYEQLKPQNNKKNTSNFNVPIKLNNQYIQPKMHSSFLDQENNYIWILKPNEFNRGRGISFFRTLEELKILLKNFIKGTSEYQFSQGQIKSSSFVIQKYIQRPLLLDGRKFDIRVWVLVNHNFDIYIFNQGYARLSSEMFDLTQLDAFIHLTNNAVQKHSKNYGFFELGNQISYSELDYYTNGEFTKTVLPKIKSIIVLSWMAVQHTFKKIKYSFEIFGYDFMLDENLKPWLIEINTNPCLEESSPLLKELIPKMIDHAFKIVIDPLFSKITESTDWDHLLQL</sequence>
<dbReference type="EMBL" id="CAJJDN010000105">
    <property type="protein sequence ID" value="CAD8114381.1"/>
    <property type="molecule type" value="Genomic_DNA"/>
</dbReference>
<dbReference type="GO" id="GO:0005524">
    <property type="term" value="F:ATP binding"/>
    <property type="evidence" value="ECO:0007669"/>
    <property type="project" value="UniProtKB-UniRule"/>
</dbReference>
<keyword evidence="4" id="KW-1185">Reference proteome</keyword>
<evidence type="ECO:0000256" key="1">
    <source>
        <dbReference type="PROSITE-ProRule" id="PRU00409"/>
    </source>
</evidence>
<organism evidence="3 4">
    <name type="scientific">Paramecium sonneborni</name>
    <dbReference type="NCBI Taxonomy" id="65129"/>
    <lineage>
        <taxon>Eukaryota</taxon>
        <taxon>Sar</taxon>
        <taxon>Alveolata</taxon>
        <taxon>Ciliophora</taxon>
        <taxon>Intramacronucleata</taxon>
        <taxon>Oligohymenophorea</taxon>
        <taxon>Peniculida</taxon>
        <taxon>Parameciidae</taxon>
        <taxon>Paramecium</taxon>
    </lineage>
</organism>
<feature type="domain" description="ATP-grasp" evidence="2">
    <location>
        <begin position="157"/>
        <end position="409"/>
    </location>
</feature>
<dbReference type="Proteomes" id="UP000692954">
    <property type="component" value="Unassembled WGS sequence"/>
</dbReference>
<dbReference type="PANTHER" id="PTHR46069:SF1">
    <property type="entry name" value="CHROMOSOME UNDETERMINED SCAFFOLD_125, WHOLE GENOME SHOTGUN SEQUENCE"/>
    <property type="match status" value="1"/>
</dbReference>
<dbReference type="AlphaFoldDB" id="A0A8S1QHB1"/>
<gene>
    <name evidence="3" type="ORF">PSON_ATCC_30995.1.T1050174</name>
</gene>
<protein>
    <recommendedName>
        <fullName evidence="2">ATP-grasp domain-containing protein</fullName>
    </recommendedName>
</protein>
<keyword evidence="1" id="KW-0067">ATP-binding</keyword>
<dbReference type="PANTHER" id="PTHR46069">
    <property type="entry name" value="TUBULIN TYROSINE LIGASE"/>
    <property type="match status" value="1"/>
</dbReference>
<name>A0A8S1QHB1_9CILI</name>
<keyword evidence="1" id="KW-0547">Nucleotide-binding</keyword>
<dbReference type="Pfam" id="PF03133">
    <property type="entry name" value="TTL"/>
    <property type="match status" value="1"/>
</dbReference>